<dbReference type="InterPro" id="IPR000223">
    <property type="entry name" value="Pept_S26A_signal_pept_1"/>
</dbReference>
<dbReference type="GO" id="GO:0004252">
    <property type="term" value="F:serine-type endopeptidase activity"/>
    <property type="evidence" value="ECO:0007669"/>
    <property type="project" value="InterPro"/>
</dbReference>
<evidence type="ECO:0000313" key="14">
    <source>
        <dbReference type="Proteomes" id="UP000886595"/>
    </source>
</evidence>
<dbReference type="AlphaFoldDB" id="A0A8X7P774"/>
<dbReference type="PRINTS" id="PR00727">
    <property type="entry name" value="LEADERPTASE"/>
</dbReference>
<gene>
    <name evidence="13" type="ORF">Bca52824_085513</name>
</gene>
<evidence type="ECO:0000256" key="8">
    <source>
        <dbReference type="ARBA" id="ARBA00022989"/>
    </source>
</evidence>
<evidence type="ECO:0000256" key="9">
    <source>
        <dbReference type="ARBA" id="ARBA00023128"/>
    </source>
</evidence>
<keyword evidence="5" id="KW-0812">Transmembrane</keyword>
<dbReference type="Pfam" id="PF10502">
    <property type="entry name" value="Peptidase_S26"/>
    <property type="match status" value="1"/>
</dbReference>
<dbReference type="GO" id="GO:0006627">
    <property type="term" value="P:protein processing involved in protein targeting to mitochondrion"/>
    <property type="evidence" value="ECO:0007669"/>
    <property type="project" value="InterPro"/>
</dbReference>
<dbReference type="SUPFAM" id="SSF51306">
    <property type="entry name" value="LexA/Signal peptidase"/>
    <property type="match status" value="1"/>
</dbReference>
<dbReference type="CDD" id="cd06530">
    <property type="entry name" value="S26_SPase_I"/>
    <property type="match status" value="1"/>
</dbReference>
<evidence type="ECO:0000256" key="5">
    <source>
        <dbReference type="ARBA" id="ARBA00022692"/>
    </source>
</evidence>
<evidence type="ECO:0000259" key="12">
    <source>
        <dbReference type="Pfam" id="PF10502"/>
    </source>
</evidence>
<dbReference type="Gene3D" id="2.10.109.10">
    <property type="entry name" value="Umud Fragment, subunit A"/>
    <property type="match status" value="1"/>
</dbReference>
<evidence type="ECO:0000256" key="11">
    <source>
        <dbReference type="PIRSR" id="PIRSR600223-1"/>
    </source>
</evidence>
<keyword evidence="9" id="KW-0496">Mitochondrion</keyword>
<evidence type="ECO:0000256" key="6">
    <source>
        <dbReference type="ARBA" id="ARBA00022792"/>
    </source>
</evidence>
<dbReference type="PANTHER" id="PTHR46041">
    <property type="entry name" value="MITOCHONDRIAL INNER MEMBRANE PROTEASE SUBUNIT 2"/>
    <property type="match status" value="1"/>
</dbReference>
<keyword evidence="8" id="KW-1133">Transmembrane helix</keyword>
<evidence type="ECO:0000256" key="2">
    <source>
        <dbReference type="ARBA" id="ARBA00007066"/>
    </source>
</evidence>
<dbReference type="InterPro" id="IPR036286">
    <property type="entry name" value="LexA/Signal_pep-like_sf"/>
</dbReference>
<dbReference type="EMBL" id="JAAMPC010000017">
    <property type="protein sequence ID" value="KAG2245885.1"/>
    <property type="molecule type" value="Genomic_DNA"/>
</dbReference>
<sequence length="390" mass="44130">MYLTAPVLCYLIIHPYTPSLLSSCFPSVLPGQLDQILNRIPLFLSHSANHPHVTQVNKEIRLGLQPAIEQTMRQPCWRLEPVHDHTSDQSVHGWLHSPQSSQFSSRPSCPQTIRFQYHAPLTRAHQQPFPSDPSSIWAPPIETIKQSMRTRPNQSASGLAAIENDPHDQAIALRYHLSIFKSIHLCRDQNQSHQNKRDPRPHQRRLGTAVWPSIPVRIHGSMHVAENHILEKAILDMGIQTLIWQVTKKAFTGGIIGLTISDRFCSVVPVRGDSMSPTFNPQRDSYLDDYVLVDKFCLKDYKFARGDVVVFSSPSHYKERYIKRIVGIPGEWISSTEDVIRVPEGHCWVEGDNKASSLDSRTFGPIPLGLIQGRVTRVVWPPQRLSKLGG</sequence>
<comment type="similarity">
    <text evidence="2">Belongs to the peptidase S26 family. IMP2 subfamily.</text>
</comment>
<dbReference type="PANTHER" id="PTHR46041:SF2">
    <property type="entry name" value="MITOCHONDRIAL INNER MEMBRANE PROTEASE SUBUNIT 2"/>
    <property type="match status" value="1"/>
</dbReference>
<dbReference type="OrthoDB" id="9996127at2759"/>
<dbReference type="GO" id="GO:0042720">
    <property type="term" value="C:mitochondrial inner membrane peptidase complex"/>
    <property type="evidence" value="ECO:0007669"/>
    <property type="project" value="InterPro"/>
</dbReference>
<evidence type="ECO:0000256" key="4">
    <source>
        <dbReference type="ARBA" id="ARBA00022670"/>
    </source>
</evidence>
<proteinExistence type="inferred from homology"/>
<name>A0A8X7P774_BRACI</name>
<keyword evidence="6" id="KW-0999">Mitochondrion inner membrane</keyword>
<dbReference type="NCBIfam" id="TIGR02227">
    <property type="entry name" value="sigpep_I_bact"/>
    <property type="match status" value="1"/>
</dbReference>
<feature type="domain" description="Peptidase S26" evidence="12">
    <location>
        <begin position="246"/>
        <end position="342"/>
    </location>
</feature>
<organism evidence="13 14">
    <name type="scientific">Brassica carinata</name>
    <name type="common">Ethiopian mustard</name>
    <name type="synonym">Abyssinian cabbage</name>
    <dbReference type="NCBI Taxonomy" id="52824"/>
    <lineage>
        <taxon>Eukaryota</taxon>
        <taxon>Viridiplantae</taxon>
        <taxon>Streptophyta</taxon>
        <taxon>Embryophyta</taxon>
        <taxon>Tracheophyta</taxon>
        <taxon>Spermatophyta</taxon>
        <taxon>Magnoliopsida</taxon>
        <taxon>eudicotyledons</taxon>
        <taxon>Gunneridae</taxon>
        <taxon>Pentapetalae</taxon>
        <taxon>rosids</taxon>
        <taxon>malvids</taxon>
        <taxon>Brassicales</taxon>
        <taxon>Brassicaceae</taxon>
        <taxon>Brassiceae</taxon>
        <taxon>Brassica</taxon>
    </lineage>
</organism>
<dbReference type="InterPro" id="IPR019533">
    <property type="entry name" value="Peptidase_S26"/>
</dbReference>
<evidence type="ECO:0000256" key="1">
    <source>
        <dbReference type="ARBA" id="ARBA00004434"/>
    </source>
</evidence>
<evidence type="ECO:0000313" key="13">
    <source>
        <dbReference type="EMBL" id="KAG2245885.1"/>
    </source>
</evidence>
<evidence type="ECO:0000256" key="3">
    <source>
        <dbReference type="ARBA" id="ARBA00013650"/>
    </source>
</evidence>
<keyword evidence="7" id="KW-0378">Hydrolase</keyword>
<dbReference type="GO" id="GO:0006465">
    <property type="term" value="P:signal peptide processing"/>
    <property type="evidence" value="ECO:0007669"/>
    <property type="project" value="InterPro"/>
</dbReference>
<dbReference type="Proteomes" id="UP000886595">
    <property type="component" value="Unassembled WGS sequence"/>
</dbReference>
<comment type="subcellular location">
    <subcellularLocation>
        <location evidence="1">Mitochondrion inner membrane</location>
        <topology evidence="1">Single-pass membrane protein</topology>
    </subcellularLocation>
</comment>
<reference evidence="13 14" key="1">
    <citation type="submission" date="2020-02" db="EMBL/GenBank/DDBJ databases">
        <authorList>
            <person name="Ma Q."/>
            <person name="Huang Y."/>
            <person name="Song X."/>
            <person name="Pei D."/>
        </authorList>
    </citation>
    <scope>NUCLEOTIDE SEQUENCE [LARGE SCALE GENOMIC DNA]</scope>
    <source>
        <strain evidence="13">Sxm20200214</strain>
        <tissue evidence="13">Leaf</tissue>
    </source>
</reference>
<dbReference type="InterPro" id="IPR037730">
    <property type="entry name" value="IMP2"/>
</dbReference>
<feature type="active site" evidence="11">
    <location>
        <position position="323"/>
    </location>
</feature>
<comment type="caution">
    <text evidence="13">The sequence shown here is derived from an EMBL/GenBank/DDBJ whole genome shotgun (WGS) entry which is preliminary data.</text>
</comment>
<keyword evidence="4" id="KW-0645">Protease</keyword>
<keyword evidence="14" id="KW-1185">Reference proteome</keyword>
<dbReference type="FunFam" id="2.10.109.10:FF:000005">
    <property type="entry name" value="Mitochondrial inner membrane protease subunit"/>
    <property type="match status" value="1"/>
</dbReference>
<protein>
    <recommendedName>
        <fullName evidence="3">Mitochondrial inner membrane protease subunit 2</fullName>
    </recommendedName>
</protein>
<keyword evidence="10" id="KW-0472">Membrane</keyword>
<accession>A0A8X7P774</accession>
<evidence type="ECO:0000256" key="7">
    <source>
        <dbReference type="ARBA" id="ARBA00022801"/>
    </source>
</evidence>
<feature type="active site" evidence="11">
    <location>
        <position position="274"/>
    </location>
</feature>
<evidence type="ECO:0000256" key="10">
    <source>
        <dbReference type="ARBA" id="ARBA00023136"/>
    </source>
</evidence>